<organism evidence="1">
    <name type="scientific">marine sediment metagenome</name>
    <dbReference type="NCBI Taxonomy" id="412755"/>
    <lineage>
        <taxon>unclassified sequences</taxon>
        <taxon>metagenomes</taxon>
        <taxon>ecological metagenomes</taxon>
    </lineage>
</organism>
<dbReference type="AlphaFoldDB" id="A0A0F9PDH6"/>
<gene>
    <name evidence="1" type="ORF">LCGC14_1228840</name>
</gene>
<proteinExistence type="predicted"/>
<protein>
    <submittedName>
        <fullName evidence="1">Uncharacterized protein</fullName>
    </submittedName>
</protein>
<name>A0A0F9PDH6_9ZZZZ</name>
<comment type="caution">
    <text evidence="1">The sequence shown here is derived from an EMBL/GenBank/DDBJ whole genome shotgun (WGS) entry which is preliminary data.</text>
</comment>
<accession>A0A0F9PDH6</accession>
<reference evidence="1" key="1">
    <citation type="journal article" date="2015" name="Nature">
        <title>Complex archaea that bridge the gap between prokaryotes and eukaryotes.</title>
        <authorList>
            <person name="Spang A."/>
            <person name="Saw J.H."/>
            <person name="Jorgensen S.L."/>
            <person name="Zaremba-Niedzwiedzka K."/>
            <person name="Martijn J."/>
            <person name="Lind A.E."/>
            <person name="van Eijk R."/>
            <person name="Schleper C."/>
            <person name="Guy L."/>
            <person name="Ettema T.J."/>
        </authorList>
    </citation>
    <scope>NUCLEOTIDE SEQUENCE</scope>
</reference>
<sequence>MNELNLNEGEHILYECNGKLQRYLMKMKPSGQPKRSFWRDPVQVLMSYGKIFITNNRIIAQGEIRVKGGKRI</sequence>
<dbReference type="EMBL" id="LAZR01006537">
    <property type="protein sequence ID" value="KKM91407.1"/>
    <property type="molecule type" value="Genomic_DNA"/>
</dbReference>
<evidence type="ECO:0000313" key="1">
    <source>
        <dbReference type="EMBL" id="KKM91407.1"/>
    </source>
</evidence>